<dbReference type="EMBL" id="CP016022">
    <property type="protein sequence ID" value="ANJ71735.1"/>
    <property type="molecule type" value="Genomic_DNA"/>
</dbReference>
<dbReference type="STRING" id="190721.ACS15_0953"/>
<dbReference type="GO" id="GO:0016884">
    <property type="term" value="F:carbon-nitrogen ligase activity, with glutamine as amido-N-donor"/>
    <property type="evidence" value="ECO:0007669"/>
    <property type="project" value="InterPro"/>
</dbReference>
<accession>A0A191ZUC3</accession>
<proteinExistence type="predicted"/>
<dbReference type="OrthoDB" id="9788127at2"/>
<dbReference type="SUPFAM" id="SSF89095">
    <property type="entry name" value="GatB/YqeY motif"/>
    <property type="match status" value="1"/>
</dbReference>
<name>A0A191ZUC3_9RALS</name>
<dbReference type="AlphaFoldDB" id="A0A191ZUC3"/>
<dbReference type="Gene3D" id="1.10.1510.10">
    <property type="entry name" value="Uncharacterised protein YqeY/AIM41 PF09424, N-terminal domain"/>
    <property type="match status" value="1"/>
</dbReference>
<reference evidence="2" key="1">
    <citation type="submission" date="2016-06" db="EMBL/GenBank/DDBJ databases">
        <authorList>
            <person name="Xu Y."/>
            <person name="Nagy A."/>
            <person name="Yan X."/>
            <person name="Kim S.W."/>
            <person name="Haley B."/>
            <person name="Liu N.T."/>
            <person name="Nou X."/>
        </authorList>
    </citation>
    <scope>NUCLEOTIDE SEQUENCE [LARGE SCALE GENOMIC DNA]</scope>
    <source>
        <strain evidence="2">ATCC 49129</strain>
    </source>
</reference>
<dbReference type="InterPro" id="IPR023168">
    <property type="entry name" value="GatB_Yqey_C_2"/>
</dbReference>
<dbReference type="Proteomes" id="UP000078572">
    <property type="component" value="Chromosome 1"/>
</dbReference>
<evidence type="ECO:0000313" key="1">
    <source>
        <dbReference type="EMBL" id="ANJ71735.1"/>
    </source>
</evidence>
<dbReference type="RefSeq" id="WP_064802256.1">
    <property type="nucleotide sequence ID" value="NZ_CP016022.1"/>
</dbReference>
<gene>
    <name evidence="1" type="ORF">A9Y76_04260</name>
</gene>
<keyword evidence="2" id="KW-1185">Reference proteome</keyword>
<evidence type="ECO:0000313" key="2">
    <source>
        <dbReference type="Proteomes" id="UP000078572"/>
    </source>
</evidence>
<dbReference type="PANTHER" id="PTHR28055:SF1">
    <property type="entry name" value="ALTERED INHERITANCE OF MITOCHONDRIA PROTEIN 41, MITOCHONDRIAL"/>
    <property type="match status" value="1"/>
</dbReference>
<protein>
    <submittedName>
        <fullName evidence="1">Glutamyl-tRNA amidotransferase</fullName>
    </submittedName>
</protein>
<keyword evidence="1" id="KW-0808">Transferase</keyword>
<dbReference type="InterPro" id="IPR042184">
    <property type="entry name" value="YqeY/Aim41_N"/>
</dbReference>
<dbReference type="Pfam" id="PF09424">
    <property type="entry name" value="YqeY"/>
    <property type="match status" value="1"/>
</dbReference>
<dbReference type="GO" id="GO:0016740">
    <property type="term" value="F:transferase activity"/>
    <property type="evidence" value="ECO:0007669"/>
    <property type="project" value="UniProtKB-KW"/>
</dbReference>
<dbReference type="InterPro" id="IPR003789">
    <property type="entry name" value="Asn/Gln_tRNA_amidoTrase-B-like"/>
</dbReference>
<sequence>MSLKAQITEDMKAAMRAKEMDRLGTIRLLQAAIKQREVDERIELDDAAVLAVVDKMIKQRKDSITAFQQASREDLAAKEAAEIVVLQVYMPAQLSEAEVDAAVRDAVAKAGAAGPQDMGKVMGILKPALAGRADMTQVSARVKAALTGA</sequence>
<organism evidence="1 2">
    <name type="scientific">Ralstonia insidiosa</name>
    <dbReference type="NCBI Taxonomy" id="190721"/>
    <lineage>
        <taxon>Bacteria</taxon>
        <taxon>Pseudomonadati</taxon>
        <taxon>Pseudomonadota</taxon>
        <taxon>Betaproteobacteria</taxon>
        <taxon>Burkholderiales</taxon>
        <taxon>Burkholderiaceae</taxon>
        <taxon>Ralstonia</taxon>
    </lineage>
</organism>
<dbReference type="InterPro" id="IPR019004">
    <property type="entry name" value="YqeY/Aim41"/>
</dbReference>
<dbReference type="PANTHER" id="PTHR28055">
    <property type="entry name" value="ALTERED INHERITANCE OF MITOCHONDRIA PROTEIN 41, MITOCHONDRIAL"/>
    <property type="match status" value="1"/>
</dbReference>
<dbReference type="GeneID" id="61525225"/>
<dbReference type="Gene3D" id="1.10.10.410">
    <property type="match status" value="1"/>
</dbReference>